<name>A0ABT2ZWK9_9RHOB</name>
<accession>A0ABT2ZWK9</accession>
<sequence>MDYLIWAGAAVSLVGLAGIVWCIVSVSRAKRAGLGDEALRKSLQRIVGLNLGALFVSVIGLMMVVLGIML</sequence>
<keyword evidence="1" id="KW-1133">Transmembrane helix</keyword>
<feature type="transmembrane region" description="Helical" evidence="1">
    <location>
        <begin position="6"/>
        <end position="26"/>
    </location>
</feature>
<gene>
    <name evidence="2" type="ORF">OE699_04645</name>
</gene>
<evidence type="ECO:0000256" key="1">
    <source>
        <dbReference type="SAM" id="Phobius"/>
    </source>
</evidence>
<evidence type="ECO:0000313" key="3">
    <source>
        <dbReference type="Proteomes" id="UP001526166"/>
    </source>
</evidence>
<comment type="caution">
    <text evidence="2">The sequence shown here is derived from an EMBL/GenBank/DDBJ whole genome shotgun (WGS) entry which is preliminary data.</text>
</comment>
<keyword evidence="1" id="KW-0812">Transmembrane</keyword>
<evidence type="ECO:0000313" key="2">
    <source>
        <dbReference type="EMBL" id="MCV2878135.1"/>
    </source>
</evidence>
<dbReference type="Proteomes" id="UP001526166">
    <property type="component" value="Unassembled WGS sequence"/>
</dbReference>
<dbReference type="RefSeq" id="WP_218631032.1">
    <property type="nucleotide sequence ID" value="NZ_JAHVAI010000013.1"/>
</dbReference>
<dbReference type="EMBL" id="JAOWKW010000003">
    <property type="protein sequence ID" value="MCV2878135.1"/>
    <property type="molecule type" value="Genomic_DNA"/>
</dbReference>
<reference evidence="2 3" key="1">
    <citation type="submission" date="2022-10" db="EMBL/GenBank/DDBJ databases">
        <title>Sinirhodobacter sp. nov., isolated from ocean surface sediments.</title>
        <authorList>
            <person name="He W."/>
            <person name="Wang L."/>
            <person name="Zhang D.-F."/>
        </authorList>
    </citation>
    <scope>NUCLEOTIDE SEQUENCE [LARGE SCALE GENOMIC DNA]</scope>
    <source>
        <strain evidence="2 3">WL0115</strain>
    </source>
</reference>
<keyword evidence="1" id="KW-0472">Membrane</keyword>
<keyword evidence="3" id="KW-1185">Reference proteome</keyword>
<protein>
    <submittedName>
        <fullName evidence="2">Uncharacterized protein</fullName>
    </submittedName>
</protein>
<feature type="transmembrane region" description="Helical" evidence="1">
    <location>
        <begin position="47"/>
        <end position="69"/>
    </location>
</feature>
<organism evidence="2 3">
    <name type="scientific">Sedimentimonas flavescens</name>
    <dbReference type="NCBI Taxonomy" id="2851012"/>
    <lineage>
        <taxon>Bacteria</taxon>
        <taxon>Pseudomonadati</taxon>
        <taxon>Pseudomonadota</taxon>
        <taxon>Alphaproteobacteria</taxon>
        <taxon>Rhodobacterales</taxon>
        <taxon>Rhodobacter group</taxon>
        <taxon>Sedimentimonas</taxon>
    </lineage>
</organism>
<proteinExistence type="predicted"/>